<evidence type="ECO:0000313" key="2">
    <source>
        <dbReference type="EMBL" id="KAF7684020.1"/>
    </source>
</evidence>
<protein>
    <submittedName>
        <fullName evidence="2">NGG1-interacting factor 3</fullName>
    </submittedName>
</protein>
<proteinExistence type="inferred from homology"/>
<keyword evidence="3" id="KW-1185">Reference proteome</keyword>
<gene>
    <name evidence="2" type="primary">NIF3</name>
    <name evidence="2" type="ORF">TCON_0770</name>
</gene>
<organism evidence="2 3">
    <name type="scientific">Astathelohania contejeani</name>
    <dbReference type="NCBI Taxonomy" id="164912"/>
    <lineage>
        <taxon>Eukaryota</taxon>
        <taxon>Fungi</taxon>
        <taxon>Fungi incertae sedis</taxon>
        <taxon>Microsporidia</taxon>
        <taxon>Astathelohaniidae</taxon>
        <taxon>Astathelohania</taxon>
    </lineage>
</organism>
<dbReference type="Proteomes" id="UP001516464">
    <property type="component" value="Unassembled WGS sequence"/>
</dbReference>
<evidence type="ECO:0000313" key="3">
    <source>
        <dbReference type="Proteomes" id="UP001516464"/>
    </source>
</evidence>
<dbReference type="InterPro" id="IPR036069">
    <property type="entry name" value="DUF34/NIF3_sf"/>
</dbReference>
<dbReference type="Gene3D" id="3.40.1390.30">
    <property type="entry name" value="NIF3 (NGG1p interacting factor 3)-like"/>
    <property type="match status" value="1"/>
</dbReference>
<dbReference type="PANTHER" id="PTHR13799">
    <property type="entry name" value="NGG1 INTERACTING FACTOR 3"/>
    <property type="match status" value="1"/>
</dbReference>
<dbReference type="PANTHER" id="PTHR13799:SF13">
    <property type="entry name" value="NIF3-LIKE PROTEIN 1"/>
    <property type="match status" value="1"/>
</dbReference>
<comment type="similarity">
    <text evidence="1">Belongs to the GTP cyclohydrolase I type 2/NIF3 family.</text>
</comment>
<dbReference type="Pfam" id="PF01784">
    <property type="entry name" value="DUF34_NIF3"/>
    <property type="match status" value="2"/>
</dbReference>
<comment type="caution">
    <text evidence="2">The sequence shown here is derived from an EMBL/GenBank/DDBJ whole genome shotgun (WGS) entry which is preliminary data.</text>
</comment>
<dbReference type="EMBL" id="SBIQ01000033">
    <property type="protein sequence ID" value="KAF7684020.1"/>
    <property type="molecule type" value="Genomic_DNA"/>
</dbReference>
<sequence>MDLIVEAFETFAPLCNADHSWDNVGVLIESPPSPIKKILLTVDATPVVINECINKNVSYLISYHPIIFKGLKSINDECQSVRLCVQNGISVYCPHTALDESMNKKLKLLAGEGTVEEIADRLKSILKLTYVRLCGDKKRIYSDIIVGVGSGKFNNVSDCLIITGEMNHHNLLYYRGRGCSVLLLEHCNSERFYLDILKECLSDKLQGWEIMISEEDKSPIELL</sequence>
<dbReference type="SUPFAM" id="SSF102705">
    <property type="entry name" value="NIF3 (NGG1p interacting factor 3)-like"/>
    <property type="match status" value="1"/>
</dbReference>
<name>A0ABQ7I0S2_9MICR</name>
<evidence type="ECO:0000256" key="1">
    <source>
        <dbReference type="ARBA" id="ARBA00006964"/>
    </source>
</evidence>
<reference evidence="2 3" key="1">
    <citation type="submission" date="2019-01" db="EMBL/GenBank/DDBJ databases">
        <title>Genomes sequencing and comparative genomics of infectious freshwater microsporidia, Cucumispora dikerogammari and Thelohania contejeani.</title>
        <authorList>
            <person name="Cormier A."/>
            <person name="Giraud I."/>
            <person name="Wattier R."/>
            <person name="Teixeira M."/>
            <person name="Grandjean F."/>
            <person name="Rigaud T."/>
            <person name="Cordaux R."/>
        </authorList>
    </citation>
    <scope>NUCLEOTIDE SEQUENCE [LARGE SCALE GENOMIC DNA]</scope>
    <source>
        <strain evidence="2">T1</strain>
        <tissue evidence="2">Spores</tissue>
    </source>
</reference>
<accession>A0ABQ7I0S2</accession>
<dbReference type="InterPro" id="IPR002678">
    <property type="entry name" value="DUF34/NIF3"/>
</dbReference>